<reference evidence="3" key="1">
    <citation type="submission" date="2020-05" db="EMBL/GenBank/DDBJ databases">
        <authorList>
            <person name="Zhu T."/>
            <person name="Keshari N."/>
            <person name="Lu X."/>
        </authorList>
    </citation>
    <scope>NUCLEOTIDE SEQUENCE</scope>
    <source>
        <strain evidence="3">NK1-22</strain>
    </source>
</reference>
<dbReference type="RefSeq" id="WP_316792027.1">
    <property type="nucleotide sequence ID" value="NZ_CP053540.1"/>
</dbReference>
<accession>A0AA97B9P6</accession>
<dbReference type="KEGG" id="tog:HNI00_07315"/>
<evidence type="ECO:0000256" key="1">
    <source>
        <dbReference type="ARBA" id="ARBA00023125"/>
    </source>
</evidence>
<proteinExistence type="predicted"/>
<dbReference type="InterPro" id="IPR010982">
    <property type="entry name" value="Lambda_DNA-bd_dom_sf"/>
</dbReference>
<dbReference type="EMBL" id="CP053540">
    <property type="protein sequence ID" value="WOB42985.1"/>
    <property type="molecule type" value="Genomic_DNA"/>
</dbReference>
<dbReference type="PANTHER" id="PTHR46558">
    <property type="entry name" value="TRACRIPTIONAL REGULATORY PROTEIN-RELATED-RELATED"/>
    <property type="match status" value="1"/>
</dbReference>
<feature type="domain" description="HTH cro/C1-type" evidence="2">
    <location>
        <begin position="11"/>
        <end position="67"/>
    </location>
</feature>
<dbReference type="Pfam" id="PF01381">
    <property type="entry name" value="HTH_3"/>
    <property type="match status" value="1"/>
</dbReference>
<dbReference type="AlphaFoldDB" id="A0AA97B9P6"/>
<gene>
    <name evidence="3" type="ORF">HNI00_07315</name>
</gene>
<evidence type="ECO:0000313" key="3">
    <source>
        <dbReference type="EMBL" id="WOB42985.1"/>
    </source>
</evidence>
<dbReference type="SUPFAM" id="SSF47413">
    <property type="entry name" value="lambda repressor-like DNA-binding domains"/>
    <property type="match status" value="1"/>
</dbReference>
<dbReference type="PROSITE" id="PS50943">
    <property type="entry name" value="HTH_CROC1"/>
    <property type="match status" value="1"/>
</dbReference>
<evidence type="ECO:0000259" key="2">
    <source>
        <dbReference type="PROSITE" id="PS50943"/>
    </source>
</evidence>
<organism evidence="3">
    <name type="scientific">Thermoleptolyngbya oregonensis NK1-22</name>
    <dbReference type="NCBI Taxonomy" id="2547457"/>
    <lineage>
        <taxon>Bacteria</taxon>
        <taxon>Bacillati</taxon>
        <taxon>Cyanobacteriota</taxon>
        <taxon>Cyanophyceae</taxon>
        <taxon>Oculatellales</taxon>
        <taxon>Oculatellaceae</taxon>
        <taxon>Thermoleptolyngbya</taxon>
    </lineage>
</organism>
<dbReference type="GO" id="GO:0003677">
    <property type="term" value="F:DNA binding"/>
    <property type="evidence" value="ECO:0007669"/>
    <property type="project" value="UniProtKB-KW"/>
</dbReference>
<dbReference type="Gene3D" id="1.10.260.40">
    <property type="entry name" value="lambda repressor-like DNA-binding domains"/>
    <property type="match status" value="1"/>
</dbReference>
<dbReference type="CDD" id="cd00093">
    <property type="entry name" value="HTH_XRE"/>
    <property type="match status" value="1"/>
</dbReference>
<dbReference type="InterPro" id="IPR001387">
    <property type="entry name" value="Cro/C1-type_HTH"/>
</dbReference>
<sequence length="79" mass="8567">MSNENVITSPLVELRERAGLTQESLAQLLGVTDHTVRNWEKGRAEAKLTLKQFKALCAALKVSADELPDSFSPNDGAAN</sequence>
<dbReference type="PANTHER" id="PTHR46558:SF4">
    <property type="entry name" value="DNA-BIDING PHAGE PROTEIN"/>
    <property type="match status" value="1"/>
</dbReference>
<dbReference type="SMART" id="SM00530">
    <property type="entry name" value="HTH_XRE"/>
    <property type="match status" value="1"/>
</dbReference>
<name>A0AA97B9P6_9CYAN</name>
<keyword evidence="1" id="KW-0238">DNA-binding</keyword>
<protein>
    <submittedName>
        <fullName evidence="3">Helix-turn-helix transcriptional regulator</fullName>
    </submittedName>
</protein>